<dbReference type="PROSITE" id="PS00444">
    <property type="entry name" value="POLYPRENYL_SYNTHASE_2"/>
    <property type="match status" value="1"/>
</dbReference>
<dbReference type="AlphaFoldDB" id="A0A918RPJ9"/>
<dbReference type="GO" id="GO:0046872">
    <property type="term" value="F:metal ion binding"/>
    <property type="evidence" value="ECO:0007669"/>
    <property type="project" value="UniProtKB-KW"/>
</dbReference>
<evidence type="ECO:0000256" key="8">
    <source>
        <dbReference type="ARBA" id="ARBA00066511"/>
    </source>
</evidence>
<keyword evidence="3 12" id="KW-0808">Transferase</keyword>
<evidence type="ECO:0000256" key="6">
    <source>
        <dbReference type="ARBA" id="ARBA00051506"/>
    </source>
</evidence>
<evidence type="ECO:0000256" key="1">
    <source>
        <dbReference type="ARBA" id="ARBA00001946"/>
    </source>
</evidence>
<keyword evidence="4" id="KW-0479">Metal-binding</keyword>
<dbReference type="EMBL" id="BMXA01000002">
    <property type="protein sequence ID" value="GHA05653.1"/>
    <property type="molecule type" value="Genomic_DNA"/>
</dbReference>
<evidence type="ECO:0000256" key="2">
    <source>
        <dbReference type="ARBA" id="ARBA00006706"/>
    </source>
</evidence>
<evidence type="ECO:0000256" key="4">
    <source>
        <dbReference type="ARBA" id="ARBA00022723"/>
    </source>
</evidence>
<comment type="caution">
    <text evidence="13">The sequence shown here is derived from an EMBL/GenBank/DDBJ whole genome shotgun (WGS) entry which is preliminary data.</text>
</comment>
<organism evidence="13 14">
    <name type="scientific">Arenicella chitinivorans</name>
    <dbReference type="NCBI Taxonomy" id="1329800"/>
    <lineage>
        <taxon>Bacteria</taxon>
        <taxon>Pseudomonadati</taxon>
        <taxon>Pseudomonadota</taxon>
        <taxon>Gammaproteobacteria</taxon>
        <taxon>Arenicellales</taxon>
        <taxon>Arenicellaceae</taxon>
        <taxon>Arenicella</taxon>
    </lineage>
</organism>
<dbReference type="SFLD" id="SFLDS00005">
    <property type="entry name" value="Isoprenoid_Synthase_Type_I"/>
    <property type="match status" value="1"/>
</dbReference>
<evidence type="ECO:0000256" key="12">
    <source>
        <dbReference type="RuleBase" id="RU004466"/>
    </source>
</evidence>
<gene>
    <name evidence="13" type="ORF">GCM10008090_14080</name>
</gene>
<evidence type="ECO:0000256" key="10">
    <source>
        <dbReference type="ARBA" id="ARBA00079637"/>
    </source>
</evidence>
<comment type="similarity">
    <text evidence="2 12">Belongs to the FPP/GGPP synthase family.</text>
</comment>
<keyword evidence="14" id="KW-1185">Reference proteome</keyword>
<reference evidence="13" key="1">
    <citation type="journal article" date="2014" name="Int. J. Syst. Evol. Microbiol.">
        <title>Complete genome sequence of Corynebacterium casei LMG S-19264T (=DSM 44701T), isolated from a smear-ripened cheese.</title>
        <authorList>
            <consortium name="US DOE Joint Genome Institute (JGI-PGF)"/>
            <person name="Walter F."/>
            <person name="Albersmeier A."/>
            <person name="Kalinowski J."/>
            <person name="Ruckert C."/>
        </authorList>
    </citation>
    <scope>NUCLEOTIDE SEQUENCE</scope>
    <source>
        <strain evidence="13">KCTC 12711</strain>
    </source>
</reference>
<dbReference type="CDD" id="cd00685">
    <property type="entry name" value="Trans_IPPS_HT"/>
    <property type="match status" value="1"/>
</dbReference>
<dbReference type="EC" id="2.5.1.90" evidence="8"/>
<evidence type="ECO:0000256" key="11">
    <source>
        <dbReference type="ARBA" id="ARBA00083124"/>
    </source>
</evidence>
<evidence type="ECO:0000256" key="5">
    <source>
        <dbReference type="ARBA" id="ARBA00022842"/>
    </source>
</evidence>
<evidence type="ECO:0000313" key="13">
    <source>
        <dbReference type="EMBL" id="GHA05653.1"/>
    </source>
</evidence>
<dbReference type="InterPro" id="IPR033749">
    <property type="entry name" value="Polyprenyl_synt_CS"/>
</dbReference>
<evidence type="ECO:0000256" key="9">
    <source>
        <dbReference type="ARBA" id="ARBA00072473"/>
    </source>
</evidence>
<dbReference type="PANTHER" id="PTHR12001:SF69">
    <property type="entry name" value="ALL TRANS-POLYPRENYL-DIPHOSPHATE SYNTHASE PDSS1"/>
    <property type="match status" value="1"/>
</dbReference>
<protein>
    <recommendedName>
        <fullName evidence="9">Octaprenyl diphosphate synthase</fullName>
        <ecNumber evidence="8">2.5.1.90</ecNumber>
    </recommendedName>
    <alternativeName>
        <fullName evidence="11">All-trans-octaprenyl-diphosphate synthase</fullName>
    </alternativeName>
    <alternativeName>
        <fullName evidence="10">Octaprenyl pyrophosphate synthase</fullName>
    </alternativeName>
</protein>
<comment type="catalytic activity">
    <reaction evidence="6">
        <text>5 isopentenyl diphosphate + (2E,6E)-farnesyl diphosphate = all-trans-octaprenyl diphosphate + 5 diphosphate</text>
        <dbReference type="Rhea" id="RHEA:27798"/>
        <dbReference type="ChEBI" id="CHEBI:33019"/>
        <dbReference type="ChEBI" id="CHEBI:57711"/>
        <dbReference type="ChEBI" id="CHEBI:128769"/>
        <dbReference type="ChEBI" id="CHEBI:175763"/>
        <dbReference type="EC" id="2.5.1.90"/>
    </reaction>
</comment>
<dbReference type="InterPro" id="IPR000092">
    <property type="entry name" value="Polyprenyl_synt"/>
</dbReference>
<accession>A0A918RPJ9</accession>
<keyword evidence="5" id="KW-0460">Magnesium</keyword>
<comment type="function">
    <text evidence="7">Supplies octaprenyl diphosphate, the precursor for the side chain of the isoprenoid quinones ubiquinone and menaquinone.</text>
</comment>
<dbReference type="GO" id="GO:0106350">
    <property type="term" value="F:all-trans-octaprenyl-diphosphate synthase activity"/>
    <property type="evidence" value="ECO:0007669"/>
    <property type="project" value="UniProtKB-EC"/>
</dbReference>
<evidence type="ECO:0000313" key="14">
    <source>
        <dbReference type="Proteomes" id="UP000614811"/>
    </source>
</evidence>
<dbReference type="PANTHER" id="PTHR12001">
    <property type="entry name" value="GERANYLGERANYL PYROPHOSPHATE SYNTHASE"/>
    <property type="match status" value="1"/>
</dbReference>
<evidence type="ECO:0000256" key="3">
    <source>
        <dbReference type="ARBA" id="ARBA00022679"/>
    </source>
</evidence>
<proteinExistence type="inferred from homology"/>
<dbReference type="SUPFAM" id="SSF48576">
    <property type="entry name" value="Terpenoid synthases"/>
    <property type="match status" value="1"/>
</dbReference>
<dbReference type="FunFam" id="1.10.600.10:FF:000002">
    <property type="entry name" value="Octaprenyl diphosphate synthase"/>
    <property type="match status" value="1"/>
</dbReference>
<reference evidence="13" key="2">
    <citation type="submission" date="2020-09" db="EMBL/GenBank/DDBJ databases">
        <authorList>
            <person name="Sun Q."/>
            <person name="Kim S."/>
        </authorList>
    </citation>
    <scope>NUCLEOTIDE SEQUENCE</scope>
    <source>
        <strain evidence="13">KCTC 12711</strain>
    </source>
</reference>
<dbReference type="Gene3D" id="1.10.600.10">
    <property type="entry name" value="Farnesyl Diphosphate Synthase"/>
    <property type="match status" value="1"/>
</dbReference>
<dbReference type="PROSITE" id="PS00723">
    <property type="entry name" value="POLYPRENYL_SYNTHASE_1"/>
    <property type="match status" value="1"/>
</dbReference>
<dbReference type="Pfam" id="PF00348">
    <property type="entry name" value="polyprenyl_synt"/>
    <property type="match status" value="1"/>
</dbReference>
<comment type="cofactor">
    <cofactor evidence="1">
        <name>Mg(2+)</name>
        <dbReference type="ChEBI" id="CHEBI:18420"/>
    </cofactor>
</comment>
<dbReference type="InterPro" id="IPR008949">
    <property type="entry name" value="Isoprenoid_synthase_dom_sf"/>
</dbReference>
<name>A0A918RPJ9_9GAMM</name>
<evidence type="ECO:0000256" key="7">
    <source>
        <dbReference type="ARBA" id="ARBA00055029"/>
    </source>
</evidence>
<dbReference type="GO" id="GO:0008299">
    <property type="term" value="P:isoprenoid biosynthetic process"/>
    <property type="evidence" value="ECO:0007669"/>
    <property type="project" value="InterPro"/>
</dbReference>
<dbReference type="Proteomes" id="UP000614811">
    <property type="component" value="Unassembled WGS sequence"/>
</dbReference>
<sequence length="344" mass="37126">MQSMTLKTTPISDSQSQAVDVKEIIALVQGDMASVNETIMRQLNSEVALINQLGAYIIQAGGKRLRPVALLLAAKASNPELTEINPQQTLLAAIVEFIHTATLLHDDVVDESELRRGRETANELFGNAASVLVGDYLYSRAFQMMVEVGSMRVMEILSRTTNQIAEGEVMQLINCGSADTTEAQYMDTIQSKTAILFEAATQLGAVITKQSRSVEDALAAYGLHLGTAFQLMDDIMDYTADAEAMGKNVGDDLAEGKPTLPLINAIERSSAADRAVLIDAITNANRENLAAVLRIIESTGSLAYTARKAHEQAQLAQQALDVLPDSDYKTALSQLAAFSVDRAF</sequence>